<keyword evidence="6 8" id="KW-0539">Nucleus</keyword>
<dbReference type="Gene3D" id="6.10.250.2620">
    <property type="match status" value="1"/>
</dbReference>
<sequence>MSDDKSNDNPNFIQLNPILSENLHDNYNSLDDSKLPLSQLIPKIILQRGSFVNLTEEDLLREIEEHERQNEQHANGWDSPSMNFDNPEIMDETSNNINSMKSKDQNSQSNFFQQKEAAIDSIHSALNESSLSLDFVSLLLSSVRPTIASTSMSPHLKQHVKLGSLSNDRVHGVKNGVRQEQQIDKDKVSRIGRGWKLESLEKSSTSLRNASARLSEEILKERRFWNEMIDVVNSNEILVKISTKSFQEIGVKYGFGDCGSNYHDKGVGLLKKNKVTGELYFERLNSIPSTTNQPNDNLPKVLKVKLYSKSKNEDTIDNQQQQQKQHYTRNHNNSNGNNSGNGGKLVLLGETDIKEKVKKFKKKYNEEKSDIVLQISKARFFLFEEELFYQLLKEATTLISLQVSIESNRIIIDLYDYVIELEAVPVPNDDNEDDFEENPAKLHYF</sequence>
<dbReference type="InterPro" id="IPR019313">
    <property type="entry name" value="Mediator_Med17"/>
</dbReference>
<accession>A0A9W6WG15</accession>
<dbReference type="Pfam" id="PF10156">
    <property type="entry name" value="Med17"/>
    <property type="match status" value="1"/>
</dbReference>
<evidence type="ECO:0000256" key="8">
    <source>
        <dbReference type="RuleBase" id="RU364140"/>
    </source>
</evidence>
<evidence type="ECO:0000256" key="7">
    <source>
        <dbReference type="ARBA" id="ARBA00032014"/>
    </source>
</evidence>
<evidence type="ECO:0000256" key="5">
    <source>
        <dbReference type="ARBA" id="ARBA00023163"/>
    </source>
</evidence>
<keyword evidence="4 8" id="KW-0805">Transcription regulation</keyword>
<dbReference type="GO" id="GO:0016592">
    <property type="term" value="C:mediator complex"/>
    <property type="evidence" value="ECO:0007669"/>
    <property type="project" value="InterPro"/>
</dbReference>
<keyword evidence="11" id="KW-1185">Reference proteome</keyword>
<protein>
    <recommendedName>
        <fullName evidence="3 8">Mediator of RNA polymerase II transcription subunit 17</fullName>
    </recommendedName>
    <alternativeName>
        <fullName evidence="7 8">Mediator complex subunit 17</fullName>
    </alternativeName>
</protein>
<dbReference type="GO" id="GO:0006357">
    <property type="term" value="P:regulation of transcription by RNA polymerase II"/>
    <property type="evidence" value="ECO:0007669"/>
    <property type="project" value="InterPro"/>
</dbReference>
<evidence type="ECO:0000256" key="1">
    <source>
        <dbReference type="ARBA" id="ARBA00004123"/>
    </source>
</evidence>
<comment type="subcellular location">
    <subcellularLocation>
        <location evidence="1 8">Nucleus</location>
    </subcellularLocation>
</comment>
<dbReference type="GO" id="GO:0070847">
    <property type="term" value="C:core mediator complex"/>
    <property type="evidence" value="ECO:0007669"/>
    <property type="project" value="TreeGrafter"/>
</dbReference>
<name>A0A9W6WG15_CANBO</name>
<feature type="region of interest" description="Disordered" evidence="9">
    <location>
        <begin position="313"/>
        <end position="343"/>
    </location>
</feature>
<keyword evidence="8" id="KW-0010">Activator</keyword>
<gene>
    <name evidence="8" type="primary">MED17</name>
    <name evidence="10" type="ORF">Cboi02_000187600</name>
</gene>
<dbReference type="Proteomes" id="UP001165120">
    <property type="component" value="Unassembled WGS sequence"/>
</dbReference>
<dbReference type="AlphaFoldDB" id="A0A9W6WG15"/>
<evidence type="ECO:0000313" key="10">
    <source>
        <dbReference type="EMBL" id="GME68811.1"/>
    </source>
</evidence>
<keyword evidence="5 8" id="KW-0804">Transcription</keyword>
<evidence type="ECO:0000256" key="4">
    <source>
        <dbReference type="ARBA" id="ARBA00023015"/>
    </source>
</evidence>
<reference evidence="10" key="1">
    <citation type="submission" date="2023-04" db="EMBL/GenBank/DDBJ databases">
        <title>Candida boidinii NBRC 10035.</title>
        <authorList>
            <person name="Ichikawa N."/>
            <person name="Sato H."/>
            <person name="Tonouchi N."/>
        </authorList>
    </citation>
    <scope>NUCLEOTIDE SEQUENCE</scope>
    <source>
        <strain evidence="10">NBRC 10035</strain>
    </source>
</reference>
<dbReference type="PANTHER" id="PTHR13114:SF7">
    <property type="entry name" value="MEDIATOR OF RNA POLYMERASE II TRANSCRIPTION SUBUNIT 17"/>
    <property type="match status" value="1"/>
</dbReference>
<evidence type="ECO:0000256" key="3">
    <source>
        <dbReference type="ARBA" id="ARBA00019610"/>
    </source>
</evidence>
<evidence type="ECO:0000256" key="9">
    <source>
        <dbReference type="SAM" id="MobiDB-lite"/>
    </source>
</evidence>
<evidence type="ECO:0000256" key="6">
    <source>
        <dbReference type="ARBA" id="ARBA00023242"/>
    </source>
</evidence>
<proteinExistence type="inferred from homology"/>
<comment type="function">
    <text evidence="8">Component of the Mediator complex, a coactivator involved in the regulated transcription of nearly all RNA polymerase II-dependent genes. Mediator functions as a bridge to convey information from gene-specific regulatory proteins to the basal RNA polymerase II transcription machinery. Mediator is recruited to promoters by direct interactions with regulatory proteins and serves as a scaffold for the assembly of a functional preinitiation complex with RNA polymerase II and the general transcription factors.</text>
</comment>
<organism evidence="10 11">
    <name type="scientific">Candida boidinii</name>
    <name type="common">Yeast</name>
    <dbReference type="NCBI Taxonomy" id="5477"/>
    <lineage>
        <taxon>Eukaryota</taxon>
        <taxon>Fungi</taxon>
        <taxon>Dikarya</taxon>
        <taxon>Ascomycota</taxon>
        <taxon>Saccharomycotina</taxon>
        <taxon>Pichiomycetes</taxon>
        <taxon>Pichiales</taxon>
        <taxon>Pichiaceae</taxon>
        <taxon>Ogataea</taxon>
        <taxon>Ogataea/Candida clade</taxon>
    </lineage>
</organism>
<evidence type="ECO:0000256" key="2">
    <source>
        <dbReference type="ARBA" id="ARBA00005635"/>
    </source>
</evidence>
<comment type="subunit">
    <text evidence="8">Component of the Mediator complex.</text>
</comment>
<dbReference type="EMBL" id="BSXN01000499">
    <property type="protein sequence ID" value="GME68811.1"/>
    <property type="molecule type" value="Genomic_DNA"/>
</dbReference>
<comment type="similarity">
    <text evidence="2 8">Belongs to the Mediator complex subunit 17 family.</text>
</comment>
<feature type="compositionally biased region" description="Polar residues" evidence="9">
    <location>
        <begin position="92"/>
        <end position="104"/>
    </location>
</feature>
<comment type="caution">
    <text evidence="10">The sequence shown here is derived from an EMBL/GenBank/DDBJ whole genome shotgun (WGS) entry which is preliminary data.</text>
</comment>
<evidence type="ECO:0000313" key="11">
    <source>
        <dbReference type="Proteomes" id="UP001165120"/>
    </source>
</evidence>
<dbReference type="PANTHER" id="PTHR13114">
    <property type="entry name" value="MEDIATOR OF RNA POLYMERASE II TRANSCRIPTION SUBUNIT 17"/>
    <property type="match status" value="1"/>
</dbReference>
<dbReference type="GO" id="GO:0003712">
    <property type="term" value="F:transcription coregulator activity"/>
    <property type="evidence" value="ECO:0007669"/>
    <property type="project" value="InterPro"/>
</dbReference>
<feature type="region of interest" description="Disordered" evidence="9">
    <location>
        <begin position="66"/>
        <end position="104"/>
    </location>
</feature>